<dbReference type="AlphaFoldDB" id="A0A6L7EU49"/>
<dbReference type="RefSeq" id="WP_160878814.1">
    <property type="nucleotide sequence ID" value="NZ_WUEK01000009.1"/>
</dbReference>
<dbReference type="GO" id="GO:0043856">
    <property type="term" value="F:anti-sigma factor antagonist activity"/>
    <property type="evidence" value="ECO:0007669"/>
    <property type="project" value="InterPro"/>
</dbReference>
<proteinExistence type="inferred from homology"/>
<dbReference type="EMBL" id="WUEK01000009">
    <property type="protein sequence ID" value="MXG90883.1"/>
    <property type="molecule type" value="Genomic_DNA"/>
</dbReference>
<evidence type="ECO:0000313" key="4">
    <source>
        <dbReference type="EMBL" id="MXG90883.1"/>
    </source>
</evidence>
<dbReference type="PANTHER" id="PTHR33495:SF2">
    <property type="entry name" value="ANTI-SIGMA FACTOR ANTAGONIST TM_1081-RELATED"/>
    <property type="match status" value="1"/>
</dbReference>
<dbReference type="CDD" id="cd07043">
    <property type="entry name" value="STAS_anti-anti-sigma_factors"/>
    <property type="match status" value="1"/>
</dbReference>
<dbReference type="InterPro" id="IPR036513">
    <property type="entry name" value="STAS_dom_sf"/>
</dbReference>
<dbReference type="PROSITE" id="PS50801">
    <property type="entry name" value="STAS"/>
    <property type="match status" value="1"/>
</dbReference>
<evidence type="ECO:0000259" key="3">
    <source>
        <dbReference type="PROSITE" id="PS50801"/>
    </source>
</evidence>
<evidence type="ECO:0000256" key="1">
    <source>
        <dbReference type="ARBA" id="ARBA00009013"/>
    </source>
</evidence>
<dbReference type="NCBIfam" id="TIGR00377">
    <property type="entry name" value="ant_ant_sig"/>
    <property type="match status" value="1"/>
</dbReference>
<reference evidence="4 5" key="1">
    <citation type="submission" date="2019-12" db="EMBL/GenBank/DDBJ databases">
        <authorList>
            <person name="Kun Z."/>
        </authorList>
    </citation>
    <scope>NUCLEOTIDE SEQUENCE [LARGE SCALE GENOMIC DNA]</scope>
    <source>
        <strain evidence="4 5">YIM 123512</strain>
    </source>
</reference>
<dbReference type="PANTHER" id="PTHR33495">
    <property type="entry name" value="ANTI-SIGMA FACTOR ANTAGONIST TM_1081-RELATED-RELATED"/>
    <property type="match status" value="1"/>
</dbReference>
<feature type="domain" description="STAS" evidence="3">
    <location>
        <begin position="6"/>
        <end position="113"/>
    </location>
</feature>
<keyword evidence="5" id="KW-1185">Reference proteome</keyword>
<protein>
    <recommendedName>
        <fullName evidence="2">Anti-sigma factor antagonist</fullName>
    </recommendedName>
</protein>
<dbReference type="InterPro" id="IPR002645">
    <property type="entry name" value="STAS_dom"/>
</dbReference>
<dbReference type="Proteomes" id="UP000473325">
    <property type="component" value="Unassembled WGS sequence"/>
</dbReference>
<dbReference type="InterPro" id="IPR058548">
    <property type="entry name" value="MlaB-like_STAS"/>
</dbReference>
<sequence length="113" mass="11935">MAELELRTASDTGQGYDVVLVRGDLDLRSHDQLRGLTGSSDLTAPLLVLDLTELGFLDSAGIGAIALARRQAEERGAELTLVAASPHVTKVLQVTGLDQTLRVCPSVDDVQAP</sequence>
<dbReference type="Gene3D" id="3.30.750.24">
    <property type="entry name" value="STAS domain"/>
    <property type="match status" value="1"/>
</dbReference>
<evidence type="ECO:0000313" key="5">
    <source>
        <dbReference type="Proteomes" id="UP000473325"/>
    </source>
</evidence>
<comment type="caution">
    <text evidence="4">The sequence shown here is derived from an EMBL/GenBank/DDBJ whole genome shotgun (WGS) entry which is preliminary data.</text>
</comment>
<name>A0A6L7EU49_9ACTN</name>
<dbReference type="SUPFAM" id="SSF52091">
    <property type="entry name" value="SpoIIaa-like"/>
    <property type="match status" value="1"/>
</dbReference>
<dbReference type="InterPro" id="IPR003658">
    <property type="entry name" value="Anti-sigma_ant"/>
</dbReference>
<comment type="similarity">
    <text evidence="1 2">Belongs to the anti-sigma-factor antagonist family.</text>
</comment>
<gene>
    <name evidence="4" type="ORF">GRQ65_15145</name>
</gene>
<organism evidence="4 5">
    <name type="scientific">Nocardioides flavescens</name>
    <dbReference type="NCBI Taxonomy" id="2691959"/>
    <lineage>
        <taxon>Bacteria</taxon>
        <taxon>Bacillati</taxon>
        <taxon>Actinomycetota</taxon>
        <taxon>Actinomycetes</taxon>
        <taxon>Propionibacteriales</taxon>
        <taxon>Nocardioidaceae</taxon>
        <taxon>Nocardioides</taxon>
    </lineage>
</organism>
<accession>A0A6L7EU49</accession>
<evidence type="ECO:0000256" key="2">
    <source>
        <dbReference type="RuleBase" id="RU003749"/>
    </source>
</evidence>
<dbReference type="Pfam" id="PF13466">
    <property type="entry name" value="STAS_2"/>
    <property type="match status" value="1"/>
</dbReference>